<dbReference type="PROSITE" id="PS51257">
    <property type="entry name" value="PROKAR_LIPOPROTEIN"/>
    <property type="match status" value="1"/>
</dbReference>
<reference evidence="2 3" key="1">
    <citation type="submission" date="2018-12" db="EMBL/GenBank/DDBJ databases">
        <authorList>
            <person name="Sun L."/>
            <person name="Chen Z."/>
        </authorList>
    </citation>
    <scope>NUCLEOTIDE SEQUENCE [LARGE SCALE GENOMIC DNA]</scope>
    <source>
        <strain evidence="2 3">3-5-3</strain>
    </source>
</reference>
<keyword evidence="3" id="KW-1185">Reference proteome</keyword>
<proteinExistence type="predicted"/>
<dbReference type="AlphaFoldDB" id="A0A433XGX2"/>
<keyword evidence="1" id="KW-1133">Transmembrane helix</keyword>
<evidence type="ECO:0000256" key="1">
    <source>
        <dbReference type="SAM" id="Phobius"/>
    </source>
</evidence>
<protein>
    <submittedName>
        <fullName evidence="2">AtpZ/AtpI family protein</fullName>
    </submittedName>
</protein>
<name>A0A433XGX2_9BACL</name>
<keyword evidence="1" id="KW-0472">Membrane</keyword>
<dbReference type="Pfam" id="PF09527">
    <property type="entry name" value="ATPase_gene1"/>
    <property type="match status" value="1"/>
</dbReference>
<feature type="transmembrane region" description="Helical" evidence="1">
    <location>
        <begin position="20"/>
        <end position="41"/>
    </location>
</feature>
<dbReference type="OrthoDB" id="2629325at2"/>
<dbReference type="Proteomes" id="UP000272464">
    <property type="component" value="Unassembled WGS sequence"/>
</dbReference>
<comment type="caution">
    <text evidence="2">The sequence shown here is derived from an EMBL/GenBank/DDBJ whole genome shotgun (WGS) entry which is preliminary data.</text>
</comment>
<organism evidence="2 3">
    <name type="scientific">Paenibacillus zeisoli</name>
    <dbReference type="NCBI Taxonomy" id="2496267"/>
    <lineage>
        <taxon>Bacteria</taxon>
        <taxon>Bacillati</taxon>
        <taxon>Bacillota</taxon>
        <taxon>Bacilli</taxon>
        <taxon>Bacillales</taxon>
        <taxon>Paenibacillaceae</taxon>
        <taxon>Paenibacillus</taxon>
    </lineage>
</organism>
<keyword evidence="1" id="KW-0812">Transmembrane</keyword>
<evidence type="ECO:0000313" key="3">
    <source>
        <dbReference type="Proteomes" id="UP000272464"/>
    </source>
</evidence>
<dbReference type="RefSeq" id="WP_127198431.1">
    <property type="nucleotide sequence ID" value="NZ_RZNX01000002.1"/>
</dbReference>
<gene>
    <name evidence="2" type="ORF">EJP77_06605</name>
</gene>
<dbReference type="InterPro" id="IPR032820">
    <property type="entry name" value="ATPase_put"/>
</dbReference>
<evidence type="ECO:0000313" key="2">
    <source>
        <dbReference type="EMBL" id="RUT33316.1"/>
    </source>
</evidence>
<dbReference type="EMBL" id="RZNX01000002">
    <property type="protein sequence ID" value="RUT33316.1"/>
    <property type="molecule type" value="Genomic_DNA"/>
</dbReference>
<accession>A0A433XGX2</accession>
<feature type="transmembrane region" description="Helical" evidence="1">
    <location>
        <begin position="53"/>
        <end position="75"/>
    </location>
</feature>
<sequence length="84" mass="8731">MNRPEKPKKPGNNKGNPLKAMGLVTTVGSSLAACTFGGFYVGSWLDKMWNLSGIGTAFGVLLGLFVGAVSIIAIIKAVMGESDE</sequence>